<dbReference type="Pfam" id="PF03159">
    <property type="entry name" value="XRN_N"/>
    <property type="match status" value="1"/>
</dbReference>
<dbReference type="PANTHER" id="PTHR12341">
    <property type="entry name" value="5'-&gt;3' EXORIBONUCLEASE"/>
    <property type="match status" value="1"/>
</dbReference>
<feature type="domain" description="Xrn1 N-terminal" evidence="6">
    <location>
        <begin position="1"/>
        <end position="227"/>
    </location>
</feature>
<feature type="domain" description="Exoribonuclease Xrn1 D2/D3" evidence="10">
    <location>
        <begin position="827"/>
        <end position="1041"/>
    </location>
</feature>
<feature type="domain" description="5'-3' exoribonuclease 1 SH3-like" evidence="8">
    <location>
        <begin position="1067"/>
        <end position="1140"/>
    </location>
</feature>
<organism evidence="11 12">
    <name type="scientific">Hydra vulgaris</name>
    <name type="common">Hydra</name>
    <name type="synonym">Hydra attenuata</name>
    <dbReference type="NCBI Taxonomy" id="6087"/>
    <lineage>
        <taxon>Eukaryota</taxon>
        <taxon>Metazoa</taxon>
        <taxon>Cnidaria</taxon>
        <taxon>Hydrozoa</taxon>
        <taxon>Hydroidolina</taxon>
        <taxon>Anthoathecata</taxon>
        <taxon>Aplanulata</taxon>
        <taxon>Hydridae</taxon>
        <taxon>Hydra</taxon>
    </lineage>
</organism>
<dbReference type="Gene3D" id="3.40.50.12390">
    <property type="match status" value="2"/>
</dbReference>
<dbReference type="Gene3D" id="2.170.260.40">
    <property type="match status" value="1"/>
</dbReference>
<evidence type="ECO:0000259" key="9">
    <source>
        <dbReference type="Pfam" id="PF18332"/>
    </source>
</evidence>
<proteinExistence type="inferred from homology"/>
<dbReference type="Pfam" id="PF18334">
    <property type="entry name" value="XRN1_D2_D3"/>
    <property type="match status" value="1"/>
</dbReference>
<dbReference type="InterPro" id="IPR041385">
    <property type="entry name" value="SH3_12"/>
</dbReference>
<keyword evidence="11" id="KW-1185">Reference proteome</keyword>
<dbReference type="Gene3D" id="2.30.30.750">
    <property type="match status" value="1"/>
</dbReference>
<evidence type="ECO:0000256" key="4">
    <source>
        <dbReference type="ARBA" id="ARBA00038299"/>
    </source>
</evidence>
<dbReference type="GeneID" id="100204338"/>
<keyword evidence="5" id="KW-0694">RNA-binding</keyword>
<dbReference type="InterPro" id="IPR041412">
    <property type="entry name" value="Xrn1_helical"/>
</dbReference>
<evidence type="ECO:0000256" key="5">
    <source>
        <dbReference type="PIRNR" id="PIRNR006743"/>
    </source>
</evidence>
<comment type="similarity">
    <text evidence="4 5">Belongs to the 5'-3' exonuclease family.</text>
</comment>
<evidence type="ECO:0000259" key="7">
    <source>
        <dbReference type="Pfam" id="PF17846"/>
    </source>
</evidence>
<evidence type="ECO:0000259" key="6">
    <source>
        <dbReference type="Pfam" id="PF03159"/>
    </source>
</evidence>
<dbReference type="PANTHER" id="PTHR12341:SF7">
    <property type="entry name" value="5'-3' EXORIBONUCLEASE 1"/>
    <property type="match status" value="1"/>
</dbReference>
<evidence type="ECO:0000313" key="11">
    <source>
        <dbReference type="Proteomes" id="UP001652625"/>
    </source>
</evidence>
<sequence>MGVPKFYRWLSERYPCLSQTIREHKIPEFDNLYIDMNGIIHPCSHPNDEDPHFQITEEEIMMNIFDYIETLFRIIKPKKNFFMAVDGCAPRAKMNQQRSRRFRTAKEVGVSIENAIQRGETLPKGESFDSNCITPGTEFMDRLHQQLKYFINYKISTDPLWKHCVVHFSGHNVPGEGEHKIMDYIRYCKSKPDYDPNTRHCLYGLDADLIMLGLSVHEPHFCLLREEVRFGAKSNIVLSPGDQVFHLLHLSLLREYLDLEFSSMKESLEFEYDLEKIIDDWIFLGFLVGNDFVPHLPHMHINHDALPYFYSVYKDFLITADGYINEGGVVNLTRLKQFFGCVSDFDYELFAEWKKTSSGVKNKNEENDKKIFSLENPDGTEGFANAFANFSFNGSLQKKSKKLIKVKGSDKDLTIVNEFTEHKQNYYAEKFGMNVKNNVEMQTICSNYVTALQWISHYYFNGLQSWSWYYPYHYSPYMSDLASFELEKISMDLGTPFRPFEQLLAVLPAASGKLLPKAFQNLMVEETSTIIDYYPSDFQTDLNGKKQQYEAVVLIPFIDEKRLLDAMAQNYDQLTEEEKSRNTFGNAYEFMYDENLNLTYPSSHPGLNDIAPCKVKQVEISQDLYRLKINDIKKGLSKGAQLDIYSPGFPTLKHLKHKCFFTQAGIKVFKHKSKIENAIIKITEQKSMDIEETANLMIGKSVFVEWPYMVEALVTSVMNEDLCYYLSNENELAMKMVDGEDYSNFKKETAVISSYHLFERGINLGDVTTIVAAKLLLGEKYKFDGGKASLVKEWSQTPTFYPLQTIVQDVSVCKREKNVIKSTSDLFPVHSPCVILSQPHYGFTGKVLQYNEKNDHINVLINILKEPNFSETMFESLSTEYVSSHSIAKQMQIPIDVLSRITGDVFVTKGSNQTGIMSYNLGLKIKYTKKNLEMLGYARRSAFGWFYSASAVNLLNEYMKKFPEVFRGLESMASSDVDSFNFSDLFPQQSEDYLDHVSIFLKNLPCYDGQLIRCQSNVLEEPVVNRIEQAVNEIKDQQKKSLKFQVKPENLFLPTDSLYNVPQDREIFLFDRVVNIQNGINVPFGMRGTVIGIHKVLIDENSIRAKSELRYEVLFDDVLLGASVRSKDPRGYILKADSLIGLIPEKTKSDRRNLHNASLNFQWKKVPGIGWRNYSTYRSPTAFCFKRPHINLLHQRNFFSTIKPSRSSIISVALSGLLVSSMCLFRV</sequence>
<dbReference type="PIRSF" id="PIRSF006743">
    <property type="entry name" value="Exonuclease_Xnr1"/>
    <property type="match status" value="1"/>
</dbReference>
<dbReference type="EC" id="3.1.13.-" evidence="5"/>
<dbReference type="InterPro" id="IPR004859">
    <property type="entry name" value="Xrn1_N"/>
</dbReference>
<protein>
    <recommendedName>
        <fullName evidence="5">5'-3' exoribonuclease 1</fullName>
        <ecNumber evidence="5">3.1.13.-</ecNumber>
    </recommendedName>
</protein>
<feature type="domain" description="5'-3' exoribonuclease 1 D1" evidence="9">
    <location>
        <begin position="635"/>
        <end position="811"/>
    </location>
</feature>
<accession>A0ABM4C1P3</accession>
<dbReference type="InterPro" id="IPR027073">
    <property type="entry name" value="5_3_exoribonuclease"/>
</dbReference>
<keyword evidence="2 5" id="KW-0378">Hydrolase</keyword>
<gene>
    <name evidence="12" type="primary">LOC100204338</name>
</gene>
<evidence type="ECO:0000256" key="3">
    <source>
        <dbReference type="ARBA" id="ARBA00022839"/>
    </source>
</evidence>
<dbReference type="Pfam" id="PF17846">
    <property type="entry name" value="XRN_M"/>
    <property type="match status" value="1"/>
</dbReference>
<comment type="subcellular location">
    <subcellularLocation>
        <location evidence="5">Cytoplasm</location>
    </subcellularLocation>
</comment>
<keyword evidence="1 5" id="KW-0540">Nuclease</keyword>
<evidence type="ECO:0000313" key="12">
    <source>
        <dbReference type="RefSeq" id="XP_065655465.1"/>
    </source>
</evidence>
<dbReference type="InterPro" id="IPR047008">
    <property type="entry name" value="XRN1_SH3_sf"/>
</dbReference>
<dbReference type="Pfam" id="PF18129">
    <property type="entry name" value="SH3_12"/>
    <property type="match status" value="1"/>
</dbReference>
<feature type="domain" description="Xrn1 helical" evidence="7">
    <location>
        <begin position="272"/>
        <end position="592"/>
    </location>
</feature>
<name>A0ABM4C1P3_HYDVU</name>
<evidence type="ECO:0000259" key="8">
    <source>
        <dbReference type="Pfam" id="PF18129"/>
    </source>
</evidence>
<dbReference type="InterPro" id="IPR041106">
    <property type="entry name" value="XRN1_D2_D3"/>
</dbReference>
<dbReference type="InterPro" id="IPR040992">
    <property type="entry name" value="XRN1_D1"/>
</dbReference>
<dbReference type="RefSeq" id="XP_065655465.1">
    <property type="nucleotide sequence ID" value="XM_065799393.1"/>
</dbReference>
<evidence type="ECO:0000259" key="10">
    <source>
        <dbReference type="Pfam" id="PF18334"/>
    </source>
</evidence>
<dbReference type="Pfam" id="PF18332">
    <property type="entry name" value="XRN1_D1"/>
    <property type="match status" value="1"/>
</dbReference>
<evidence type="ECO:0000256" key="2">
    <source>
        <dbReference type="ARBA" id="ARBA00022801"/>
    </source>
</evidence>
<evidence type="ECO:0000256" key="1">
    <source>
        <dbReference type="ARBA" id="ARBA00022722"/>
    </source>
</evidence>
<keyword evidence="3 5" id="KW-0269">Exonuclease</keyword>
<dbReference type="InterPro" id="IPR016494">
    <property type="entry name" value="5_3_exoribonuclease_1"/>
</dbReference>
<dbReference type="Proteomes" id="UP001652625">
    <property type="component" value="Chromosome 06"/>
</dbReference>
<reference evidence="12" key="1">
    <citation type="submission" date="2025-08" db="UniProtKB">
        <authorList>
            <consortium name="RefSeq"/>
        </authorList>
    </citation>
    <scope>IDENTIFICATION</scope>
</reference>
<dbReference type="CDD" id="cd18673">
    <property type="entry name" value="PIN_XRN1-2-like"/>
    <property type="match status" value="1"/>
</dbReference>
<keyword evidence="5" id="KW-0963">Cytoplasm</keyword>
<dbReference type="Gene3D" id="1.25.40.1050">
    <property type="match status" value="1"/>
</dbReference>
<dbReference type="InterPro" id="IPR047007">
    <property type="entry name" value="XRN1_D1_sf"/>
</dbReference>